<comment type="caution">
    <text evidence="6">The sequence shown here is derived from an EMBL/GenBank/DDBJ whole genome shotgun (WGS) entry which is preliminary data.</text>
</comment>
<gene>
    <name evidence="6" type="ORF">B4N89_32405</name>
</gene>
<dbReference type="OrthoDB" id="4308019at2"/>
<dbReference type="Gene3D" id="3.60.130.10">
    <property type="entry name" value="Clavaminate synthase-like"/>
    <property type="match status" value="1"/>
</dbReference>
<dbReference type="AlphaFoldDB" id="A0A1T3NPU6"/>
<keyword evidence="4" id="KW-0045">Antibiotic biosynthesis</keyword>
<evidence type="ECO:0000256" key="3">
    <source>
        <dbReference type="ARBA" id="ARBA00023004"/>
    </source>
</evidence>
<dbReference type="EMBL" id="MWQN01000002">
    <property type="protein sequence ID" value="OPC78839.1"/>
    <property type="molecule type" value="Genomic_DNA"/>
</dbReference>
<keyword evidence="7" id="KW-1185">Reference proteome</keyword>
<dbReference type="Pfam" id="PF02668">
    <property type="entry name" value="TauD"/>
    <property type="match status" value="1"/>
</dbReference>
<dbReference type="GO" id="GO:0016491">
    <property type="term" value="F:oxidoreductase activity"/>
    <property type="evidence" value="ECO:0007669"/>
    <property type="project" value="UniProtKB-KW"/>
</dbReference>
<evidence type="ECO:0000256" key="2">
    <source>
        <dbReference type="ARBA" id="ARBA00023002"/>
    </source>
</evidence>
<organism evidence="6 7">
    <name type="scientific">Embleya scabrispora</name>
    <dbReference type="NCBI Taxonomy" id="159449"/>
    <lineage>
        <taxon>Bacteria</taxon>
        <taxon>Bacillati</taxon>
        <taxon>Actinomycetota</taxon>
        <taxon>Actinomycetes</taxon>
        <taxon>Kitasatosporales</taxon>
        <taxon>Streptomycetaceae</taxon>
        <taxon>Embleya</taxon>
    </lineage>
</organism>
<dbReference type="InterPro" id="IPR042098">
    <property type="entry name" value="TauD-like_sf"/>
</dbReference>
<feature type="domain" description="TauD/TfdA-like" evidence="5">
    <location>
        <begin position="60"/>
        <end position="296"/>
    </location>
</feature>
<evidence type="ECO:0000259" key="5">
    <source>
        <dbReference type="Pfam" id="PF02668"/>
    </source>
</evidence>
<dbReference type="STRING" id="159449.B4N89_32405"/>
<comment type="cofactor">
    <cofactor evidence="1">
        <name>Fe(2+)</name>
        <dbReference type="ChEBI" id="CHEBI:29033"/>
    </cofactor>
</comment>
<evidence type="ECO:0000313" key="7">
    <source>
        <dbReference type="Proteomes" id="UP000190037"/>
    </source>
</evidence>
<dbReference type="PANTHER" id="PTHR10696">
    <property type="entry name" value="GAMMA-BUTYROBETAINE HYDROXYLASE-RELATED"/>
    <property type="match status" value="1"/>
</dbReference>
<evidence type="ECO:0000313" key="6">
    <source>
        <dbReference type="EMBL" id="OPC78839.1"/>
    </source>
</evidence>
<dbReference type="InterPro" id="IPR050411">
    <property type="entry name" value="AlphaKG_dependent_hydroxylases"/>
</dbReference>
<sequence length="302" mass="33613">MPAALVPRLDDRPATLTGSFVEQPCHPHVAHREILLDGARWLPEPDGLPRLRMVADTIARTVPLVRTALARRGIVRLDFDRCPSTTEFLALGAALGAVMETEINAELRPYVERRAVLNLRHDQPGTTRYDLALIAANHLNLHTEIAVHPLSKQPRLIALMCVEPPERDRGGQTVFVPMAAVKAKLSALELDVLAATNCHDFPTGPPMFSRRDGLPVFCFRDFGAEVLRWRYTGSAEAVGSETVRGAIQDLLDAMYDPAAMFGVHWTAGTVVIFDNWAFFHGRSRIRPVPGGRKRHFKQLKLR</sequence>
<keyword evidence="2" id="KW-0560">Oxidoreductase</keyword>
<reference evidence="6 7" key="1">
    <citation type="submission" date="2017-03" db="EMBL/GenBank/DDBJ databases">
        <title>Draft genome sequence of Streptomyces scabrisporus NF3, endophyte isolated from Amphipterygium adstringens.</title>
        <authorList>
            <person name="Vazquez M."/>
            <person name="Ceapa C.D."/>
            <person name="Rodriguez Luna D."/>
            <person name="Sanchez Esquivel S."/>
        </authorList>
    </citation>
    <scope>NUCLEOTIDE SEQUENCE [LARGE SCALE GENOMIC DNA]</scope>
    <source>
        <strain evidence="6 7">NF3</strain>
    </source>
</reference>
<dbReference type="GO" id="GO:0017000">
    <property type="term" value="P:antibiotic biosynthetic process"/>
    <property type="evidence" value="ECO:0007669"/>
    <property type="project" value="UniProtKB-KW"/>
</dbReference>
<dbReference type="RefSeq" id="WP_078980043.1">
    <property type="nucleotide sequence ID" value="NZ_MWQN01000002.1"/>
</dbReference>
<accession>A0A1T3NPU6</accession>
<dbReference type="SUPFAM" id="SSF51197">
    <property type="entry name" value="Clavaminate synthase-like"/>
    <property type="match status" value="1"/>
</dbReference>
<evidence type="ECO:0000256" key="1">
    <source>
        <dbReference type="ARBA" id="ARBA00001954"/>
    </source>
</evidence>
<dbReference type="InterPro" id="IPR003819">
    <property type="entry name" value="TauD/TfdA-like"/>
</dbReference>
<dbReference type="Proteomes" id="UP000190037">
    <property type="component" value="Unassembled WGS sequence"/>
</dbReference>
<name>A0A1T3NPU6_9ACTN</name>
<evidence type="ECO:0000256" key="4">
    <source>
        <dbReference type="ARBA" id="ARBA00023194"/>
    </source>
</evidence>
<protein>
    <recommendedName>
        <fullName evidence="5">TauD/TfdA-like domain-containing protein</fullName>
    </recommendedName>
</protein>
<keyword evidence="3" id="KW-0408">Iron</keyword>
<proteinExistence type="predicted"/>
<dbReference type="PANTHER" id="PTHR10696:SF56">
    <property type="entry name" value="TAUD_TFDA-LIKE DOMAIN-CONTAINING PROTEIN"/>
    <property type="match status" value="1"/>
</dbReference>